<dbReference type="Gene3D" id="2.40.33.20">
    <property type="entry name" value="PK beta-barrel domain-like"/>
    <property type="match status" value="1"/>
</dbReference>
<evidence type="ECO:0000313" key="4">
    <source>
        <dbReference type="Proteomes" id="UP001589693"/>
    </source>
</evidence>
<dbReference type="Pfam" id="PF03473">
    <property type="entry name" value="MOSC"/>
    <property type="match status" value="1"/>
</dbReference>
<dbReference type="RefSeq" id="WP_377850724.1">
    <property type="nucleotide sequence ID" value="NZ_JBHLZU010000005.1"/>
</dbReference>
<accession>A0ABV5ZTR5</accession>
<dbReference type="SUPFAM" id="SSF50800">
    <property type="entry name" value="PK beta-barrel domain-like"/>
    <property type="match status" value="1"/>
</dbReference>
<protein>
    <submittedName>
        <fullName evidence="3">MOSC domain-containing protein</fullName>
    </submittedName>
</protein>
<feature type="domain" description="MOSC" evidence="2">
    <location>
        <begin position="37"/>
        <end position="172"/>
    </location>
</feature>
<dbReference type="PANTHER" id="PTHR30212">
    <property type="entry name" value="PROTEIN YIIM"/>
    <property type="match status" value="1"/>
</dbReference>
<dbReference type="EMBL" id="JBHLZU010000005">
    <property type="protein sequence ID" value="MFB9903583.1"/>
    <property type="molecule type" value="Genomic_DNA"/>
</dbReference>
<dbReference type="Proteomes" id="UP001589693">
    <property type="component" value="Unassembled WGS sequence"/>
</dbReference>
<dbReference type="InterPro" id="IPR005302">
    <property type="entry name" value="MoCF_Sase_C"/>
</dbReference>
<dbReference type="InterPro" id="IPR052353">
    <property type="entry name" value="Benzoxazolinone_Detox_Enz"/>
</dbReference>
<dbReference type="InterPro" id="IPR011037">
    <property type="entry name" value="Pyrv_Knase-like_insert_dom_sf"/>
</dbReference>
<dbReference type="PANTHER" id="PTHR30212:SF2">
    <property type="entry name" value="PROTEIN YIIM"/>
    <property type="match status" value="1"/>
</dbReference>
<feature type="compositionally biased region" description="Basic and acidic residues" evidence="1">
    <location>
        <begin position="225"/>
        <end position="234"/>
    </location>
</feature>
<evidence type="ECO:0000313" key="3">
    <source>
        <dbReference type="EMBL" id="MFB9903583.1"/>
    </source>
</evidence>
<name>A0ABV5ZTR5_9PSEU</name>
<sequence length="257" mass="27645">MNSGETTSTRVLSIHSGRPRHFEDPDGRTWYSGIDKAPVTGPVMLRGTGLDGDEQADLRVHGGPDKAACVYPFARYPHWAGQLAVAELAPGAFGENLLVEGVTEDTACIGDVYSLGDAVVQLSQPRSPCWKLARRHRVKDLAVQVQNTGYTGWYLRVLQDGEIAAGQLLTLLERPFADWTVTRANQVRYGGTPAETSALADVPALARSWREKLAELAVKRAARLPESESARLHGESAASTGPGYGNNQGPGIVERGS</sequence>
<organism evidence="3 4">
    <name type="scientific">Allokutzneria oryzae</name>
    <dbReference type="NCBI Taxonomy" id="1378989"/>
    <lineage>
        <taxon>Bacteria</taxon>
        <taxon>Bacillati</taxon>
        <taxon>Actinomycetota</taxon>
        <taxon>Actinomycetes</taxon>
        <taxon>Pseudonocardiales</taxon>
        <taxon>Pseudonocardiaceae</taxon>
        <taxon>Allokutzneria</taxon>
    </lineage>
</organism>
<feature type="compositionally biased region" description="Polar residues" evidence="1">
    <location>
        <begin position="1"/>
        <end position="11"/>
    </location>
</feature>
<proteinExistence type="predicted"/>
<feature type="region of interest" description="Disordered" evidence="1">
    <location>
        <begin position="225"/>
        <end position="257"/>
    </location>
</feature>
<comment type="caution">
    <text evidence="3">The sequence shown here is derived from an EMBL/GenBank/DDBJ whole genome shotgun (WGS) entry which is preliminary data.</text>
</comment>
<keyword evidence="4" id="KW-1185">Reference proteome</keyword>
<feature type="region of interest" description="Disordered" evidence="1">
    <location>
        <begin position="1"/>
        <end position="20"/>
    </location>
</feature>
<evidence type="ECO:0000256" key="1">
    <source>
        <dbReference type="SAM" id="MobiDB-lite"/>
    </source>
</evidence>
<gene>
    <name evidence="3" type="ORF">ACFFQA_06515</name>
</gene>
<reference evidence="3 4" key="1">
    <citation type="submission" date="2024-09" db="EMBL/GenBank/DDBJ databases">
        <authorList>
            <person name="Sun Q."/>
            <person name="Mori K."/>
        </authorList>
    </citation>
    <scope>NUCLEOTIDE SEQUENCE [LARGE SCALE GENOMIC DNA]</scope>
    <source>
        <strain evidence="3 4">TBRC 7907</strain>
    </source>
</reference>
<dbReference type="PROSITE" id="PS51340">
    <property type="entry name" value="MOSC"/>
    <property type="match status" value="1"/>
</dbReference>
<evidence type="ECO:0000259" key="2">
    <source>
        <dbReference type="PROSITE" id="PS51340"/>
    </source>
</evidence>